<reference evidence="1 2" key="1">
    <citation type="submission" date="2018-03" db="EMBL/GenBank/DDBJ databases">
        <title>Genomic Encyclopedia of Archaeal and Bacterial Type Strains, Phase II (KMG-II): from individual species to whole genera.</title>
        <authorList>
            <person name="Goeker M."/>
        </authorList>
    </citation>
    <scope>NUCLEOTIDE SEQUENCE [LARGE SCALE GENOMIC DNA]</scope>
    <source>
        <strain evidence="1 2">DSM 28057</strain>
    </source>
</reference>
<dbReference type="Proteomes" id="UP000240708">
    <property type="component" value="Unassembled WGS sequence"/>
</dbReference>
<organism evidence="1 2">
    <name type="scientific">Cecembia rubra</name>
    <dbReference type="NCBI Taxonomy" id="1485585"/>
    <lineage>
        <taxon>Bacteria</taxon>
        <taxon>Pseudomonadati</taxon>
        <taxon>Bacteroidota</taxon>
        <taxon>Cytophagia</taxon>
        <taxon>Cytophagales</taxon>
        <taxon>Cyclobacteriaceae</taxon>
        <taxon>Cecembia</taxon>
    </lineage>
</organism>
<sequence>MKKTGCNESLKIKKTDNQTINIQLKFFGVLWFVNSN</sequence>
<evidence type="ECO:0000313" key="2">
    <source>
        <dbReference type="Proteomes" id="UP000240708"/>
    </source>
</evidence>
<proteinExistence type="predicted"/>
<evidence type="ECO:0000313" key="1">
    <source>
        <dbReference type="EMBL" id="PSL01428.1"/>
    </source>
</evidence>
<dbReference type="AlphaFoldDB" id="A0A2P8DW31"/>
<protein>
    <submittedName>
        <fullName evidence="1">Uncharacterized protein</fullName>
    </submittedName>
</protein>
<dbReference type="EMBL" id="PYGF01000013">
    <property type="protein sequence ID" value="PSL01428.1"/>
    <property type="molecule type" value="Genomic_DNA"/>
</dbReference>
<keyword evidence="2" id="KW-1185">Reference proteome</keyword>
<accession>A0A2P8DW31</accession>
<comment type="caution">
    <text evidence="1">The sequence shown here is derived from an EMBL/GenBank/DDBJ whole genome shotgun (WGS) entry which is preliminary data.</text>
</comment>
<gene>
    <name evidence="1" type="ORF">CLV48_11322</name>
</gene>
<name>A0A2P8DW31_9BACT</name>